<feature type="non-terminal residue" evidence="14">
    <location>
        <position position="1542"/>
    </location>
</feature>
<keyword evidence="7" id="KW-1015">Disulfide bond</keyword>
<keyword evidence="3" id="KW-0723">Serine/threonine-protein kinase</keyword>
<keyword evidence="15" id="KW-1185">Reference proteome</keyword>
<feature type="compositionally biased region" description="Basic and acidic residues" evidence="11">
    <location>
        <begin position="748"/>
        <end position="757"/>
    </location>
</feature>
<evidence type="ECO:0000256" key="7">
    <source>
        <dbReference type="ARBA" id="ARBA00023157"/>
    </source>
</evidence>
<evidence type="ECO:0000259" key="13">
    <source>
        <dbReference type="PROSITE" id="PS51158"/>
    </source>
</evidence>
<feature type="region of interest" description="Disordered" evidence="11">
    <location>
        <begin position="968"/>
        <end position="1117"/>
    </location>
</feature>
<evidence type="ECO:0000256" key="6">
    <source>
        <dbReference type="ARBA" id="ARBA00022777"/>
    </source>
</evidence>
<feature type="compositionally biased region" description="Basic and acidic residues" evidence="11">
    <location>
        <begin position="444"/>
        <end position="454"/>
    </location>
</feature>
<feature type="region of interest" description="Disordered" evidence="11">
    <location>
        <begin position="341"/>
        <end position="421"/>
    </location>
</feature>
<evidence type="ECO:0000256" key="1">
    <source>
        <dbReference type="ARBA" id="ARBA00008651"/>
    </source>
</evidence>
<keyword evidence="5" id="KW-0677">Repeat</keyword>
<comment type="catalytic activity">
    <reaction evidence="9">
        <text>L-threonyl-[protein] + ATP = O-phospho-L-threonyl-[protein] + ADP + H(+)</text>
        <dbReference type="Rhea" id="RHEA:46608"/>
        <dbReference type="Rhea" id="RHEA-COMP:11060"/>
        <dbReference type="Rhea" id="RHEA-COMP:11605"/>
        <dbReference type="ChEBI" id="CHEBI:15378"/>
        <dbReference type="ChEBI" id="CHEBI:30013"/>
        <dbReference type="ChEBI" id="CHEBI:30616"/>
        <dbReference type="ChEBI" id="CHEBI:61977"/>
        <dbReference type="ChEBI" id="CHEBI:456216"/>
        <dbReference type="EC" id="2.7.11.1"/>
    </reaction>
</comment>
<keyword evidence="8" id="KW-0393">Immunoglobulin domain</keyword>
<dbReference type="SMART" id="SM00408">
    <property type="entry name" value="IGc2"/>
    <property type="match status" value="2"/>
</dbReference>
<dbReference type="SUPFAM" id="SSF56112">
    <property type="entry name" value="Protein kinase-like (PK-like)"/>
    <property type="match status" value="1"/>
</dbReference>
<dbReference type="InterPro" id="IPR036179">
    <property type="entry name" value="Ig-like_dom_sf"/>
</dbReference>
<reference evidence="14 15" key="1">
    <citation type="submission" date="2019-09" db="EMBL/GenBank/DDBJ databases">
        <title>Bird 10,000 Genomes (B10K) Project - Family phase.</title>
        <authorList>
            <person name="Zhang G."/>
        </authorList>
    </citation>
    <scope>NUCLEOTIDE SEQUENCE [LARGE SCALE GENOMIC DNA]</scope>
    <source>
        <strain evidence="14">B10K-DU-001-64</strain>
        <tissue evidence="14">Muscle</tissue>
    </source>
</reference>
<feature type="domain" description="Ig-like" evidence="12">
    <location>
        <begin position="1123"/>
        <end position="1211"/>
    </location>
</feature>
<dbReference type="Pfam" id="PF07679">
    <property type="entry name" value="I-set"/>
    <property type="match status" value="2"/>
</dbReference>
<feature type="region of interest" description="Disordered" evidence="11">
    <location>
        <begin position="747"/>
        <end position="798"/>
    </location>
</feature>
<dbReference type="Gene3D" id="3.20.200.10">
    <property type="entry name" value="MHCK/EF2 kinase"/>
    <property type="match status" value="1"/>
</dbReference>
<feature type="compositionally biased region" description="Basic and acidic residues" evidence="11">
    <location>
        <begin position="576"/>
        <end position="619"/>
    </location>
</feature>
<evidence type="ECO:0000256" key="5">
    <source>
        <dbReference type="ARBA" id="ARBA00022737"/>
    </source>
</evidence>
<dbReference type="FunFam" id="2.60.40.10:FF:000543">
    <property type="entry name" value="Alpha-protein kinase 3"/>
    <property type="match status" value="1"/>
</dbReference>
<dbReference type="Gene3D" id="2.60.40.10">
    <property type="entry name" value="Immunoglobulins"/>
    <property type="match status" value="2"/>
</dbReference>
<feature type="compositionally biased region" description="Polar residues" evidence="11">
    <location>
        <begin position="1042"/>
        <end position="1056"/>
    </location>
</feature>
<comment type="catalytic activity">
    <reaction evidence="10">
        <text>L-seryl-[protein] + ATP = O-phospho-L-seryl-[protein] + ADP + H(+)</text>
        <dbReference type="Rhea" id="RHEA:17989"/>
        <dbReference type="Rhea" id="RHEA-COMP:9863"/>
        <dbReference type="Rhea" id="RHEA-COMP:11604"/>
        <dbReference type="ChEBI" id="CHEBI:15378"/>
        <dbReference type="ChEBI" id="CHEBI:29999"/>
        <dbReference type="ChEBI" id="CHEBI:30616"/>
        <dbReference type="ChEBI" id="CHEBI:83421"/>
        <dbReference type="ChEBI" id="CHEBI:456216"/>
        <dbReference type="EC" id="2.7.11.1"/>
    </reaction>
</comment>
<dbReference type="CDD" id="cd16973">
    <property type="entry name" value="Alpha_kinase_ALPK3"/>
    <property type="match status" value="1"/>
</dbReference>
<dbReference type="PANTHER" id="PTHR47091">
    <property type="entry name" value="ALPHA-PROTEIN KINASE 2-RELATED"/>
    <property type="match status" value="1"/>
</dbReference>
<dbReference type="Proteomes" id="UP000574691">
    <property type="component" value="Unassembled WGS sequence"/>
</dbReference>
<dbReference type="SUPFAM" id="SSF48726">
    <property type="entry name" value="Immunoglobulin"/>
    <property type="match status" value="2"/>
</dbReference>
<feature type="compositionally biased region" description="Low complexity" evidence="11">
    <location>
        <begin position="17"/>
        <end position="30"/>
    </location>
</feature>
<evidence type="ECO:0000313" key="15">
    <source>
        <dbReference type="Proteomes" id="UP000574691"/>
    </source>
</evidence>
<feature type="region of interest" description="Disordered" evidence="11">
    <location>
        <begin position="1"/>
        <end position="42"/>
    </location>
</feature>
<feature type="compositionally biased region" description="Pro residues" evidence="11">
    <location>
        <begin position="378"/>
        <end position="388"/>
    </location>
</feature>
<accession>A0A7K4SWW7</accession>
<feature type="compositionally biased region" description="Polar residues" evidence="11">
    <location>
        <begin position="522"/>
        <end position="533"/>
    </location>
</feature>
<keyword evidence="4" id="KW-0808">Transferase</keyword>
<evidence type="ECO:0000256" key="11">
    <source>
        <dbReference type="SAM" id="MobiDB-lite"/>
    </source>
</evidence>
<evidence type="ECO:0000256" key="8">
    <source>
        <dbReference type="ARBA" id="ARBA00023319"/>
    </source>
</evidence>
<feature type="region of interest" description="Disordered" evidence="11">
    <location>
        <begin position="856"/>
        <end position="875"/>
    </location>
</feature>
<dbReference type="SMART" id="SM00811">
    <property type="entry name" value="Alpha_kinase"/>
    <property type="match status" value="1"/>
</dbReference>
<comment type="caution">
    <text evidence="14">The sequence shown here is derived from an EMBL/GenBank/DDBJ whole genome shotgun (WGS) entry which is preliminary data.</text>
</comment>
<name>A0A7K4SWW7_9CHAR</name>
<dbReference type="InterPro" id="IPR004166">
    <property type="entry name" value="a-kinase_dom"/>
</dbReference>
<dbReference type="GO" id="GO:0004674">
    <property type="term" value="F:protein serine/threonine kinase activity"/>
    <property type="evidence" value="ECO:0007669"/>
    <property type="project" value="UniProtKB-KW"/>
</dbReference>
<evidence type="ECO:0000256" key="3">
    <source>
        <dbReference type="ARBA" id="ARBA00022527"/>
    </source>
</evidence>
<feature type="region of interest" description="Disordered" evidence="11">
    <location>
        <begin position="1473"/>
        <end position="1542"/>
    </location>
</feature>
<dbReference type="PANTHER" id="PTHR47091:SF1">
    <property type="entry name" value="ALPHA-PROTEIN KINASE 3"/>
    <property type="match status" value="1"/>
</dbReference>
<feature type="domain" description="Alpha-type protein kinase" evidence="13">
    <location>
        <begin position="1239"/>
        <end position="1470"/>
    </location>
</feature>
<evidence type="ECO:0000256" key="4">
    <source>
        <dbReference type="ARBA" id="ARBA00022679"/>
    </source>
</evidence>
<feature type="compositionally biased region" description="Basic and acidic residues" evidence="11">
    <location>
        <begin position="363"/>
        <end position="375"/>
    </location>
</feature>
<dbReference type="EMBL" id="VYXH01004863">
    <property type="protein sequence ID" value="NWQ89980.1"/>
    <property type="molecule type" value="Genomic_DNA"/>
</dbReference>
<dbReference type="PROSITE" id="PS50835">
    <property type="entry name" value="IG_LIKE"/>
    <property type="match status" value="2"/>
</dbReference>
<feature type="compositionally biased region" description="Basic and acidic residues" evidence="11">
    <location>
        <begin position="1095"/>
        <end position="1106"/>
    </location>
</feature>
<comment type="similarity">
    <text evidence="1">Belongs to the protein kinase superfamily. Alpha-type protein kinase family. ALPK subfamily.</text>
</comment>
<dbReference type="InterPro" id="IPR003598">
    <property type="entry name" value="Ig_sub2"/>
</dbReference>
<dbReference type="GO" id="GO:0005524">
    <property type="term" value="F:ATP binding"/>
    <property type="evidence" value="ECO:0007669"/>
    <property type="project" value="InterPro"/>
</dbReference>
<organism evidence="14 15">
    <name type="scientific">Burhinus bistriatus</name>
    <dbReference type="NCBI Taxonomy" id="240201"/>
    <lineage>
        <taxon>Eukaryota</taxon>
        <taxon>Metazoa</taxon>
        <taxon>Chordata</taxon>
        <taxon>Craniata</taxon>
        <taxon>Vertebrata</taxon>
        <taxon>Euteleostomi</taxon>
        <taxon>Archelosauria</taxon>
        <taxon>Archosauria</taxon>
        <taxon>Dinosauria</taxon>
        <taxon>Saurischia</taxon>
        <taxon>Theropoda</taxon>
        <taxon>Coelurosauria</taxon>
        <taxon>Aves</taxon>
        <taxon>Neognathae</taxon>
        <taxon>Neoaves</taxon>
        <taxon>Charadriiformes</taxon>
        <taxon>Burhinidae</taxon>
        <taxon>Burhinus</taxon>
    </lineage>
</organism>
<proteinExistence type="inferred from homology"/>
<feature type="non-terminal residue" evidence="14">
    <location>
        <position position="1"/>
    </location>
</feature>
<feature type="domain" description="Ig-like" evidence="12">
    <location>
        <begin position="100"/>
        <end position="191"/>
    </location>
</feature>
<dbReference type="FunFam" id="2.60.40.10:FF:000069">
    <property type="entry name" value="Alpha-protein kinase 3"/>
    <property type="match status" value="1"/>
</dbReference>
<dbReference type="Pfam" id="PF02816">
    <property type="entry name" value="Alpha_kinase"/>
    <property type="match status" value="1"/>
</dbReference>
<dbReference type="InterPro" id="IPR011009">
    <property type="entry name" value="Kinase-like_dom_sf"/>
</dbReference>
<evidence type="ECO:0000259" key="12">
    <source>
        <dbReference type="PROSITE" id="PS50835"/>
    </source>
</evidence>
<evidence type="ECO:0000256" key="10">
    <source>
        <dbReference type="ARBA" id="ARBA00048679"/>
    </source>
</evidence>
<gene>
    <name evidence="14" type="primary">Alpk3</name>
    <name evidence="14" type="ORF">BURBIS_R07061</name>
</gene>
<keyword evidence="6 14" id="KW-0418">Kinase</keyword>
<feature type="compositionally biased region" description="Basic and acidic residues" evidence="11">
    <location>
        <begin position="641"/>
        <end position="651"/>
    </location>
</feature>
<dbReference type="InterPro" id="IPR013098">
    <property type="entry name" value="Ig_I-set"/>
</dbReference>
<protein>
    <recommendedName>
        <fullName evidence="2">non-specific serine/threonine protein kinase</fullName>
        <ecNumber evidence="2">2.7.11.1</ecNumber>
    </recommendedName>
</protein>
<dbReference type="GO" id="GO:0055013">
    <property type="term" value="P:cardiac muscle cell development"/>
    <property type="evidence" value="ECO:0007669"/>
    <property type="project" value="TreeGrafter"/>
</dbReference>
<evidence type="ECO:0000256" key="9">
    <source>
        <dbReference type="ARBA" id="ARBA00047899"/>
    </source>
</evidence>
<sequence>MPAVTDRAGSGGGGRGSRSPAAAMGSPRRALGGLYGRGTGSVEGAEEAESAAWASRPDRRSYLLGIRPQNSLSSSRFSPSSLGRSTFCAIISQLTEETQPLFETTIKSRSVSEDSDAKFTCIVTGYPQPEVTWYKDDEEMDRYCGLPKYEIFRHGNRHTLQLYKCREEDAGIYQASARNNKGIVSCSGVLEVGTMTEFKIHQKWFDKIKRKAEEKLREIEQGKKRGKENVEVEKLQRMSPDRLQRKRRLARDLNLQSGASPWEKDAAKVHVADSQPRLHGDIAELKEQPDSVITGFPNKLVAPLKAEVTTNGDASLESVEENGNGFLAYIYETVEDLATKPMTKDSASKKKKKVEAPPAAKQEASKREEGGRDGAKPSPNPRFAPPVPLRRNARLRVANNQEVENSPKIKEPGKAVNQDTKINGDVHFSLKEMYFDNQVKPAAGKEEAGAKEEAASEVALQPVVVSRQTEDAPSSSEVLEAGPVPSEGPRGRAQTSEGNKAISPEVAATVGQPASGLKHPVSSLTVETSQQANKLEELRKETPLCQEIRGSGKRTNAQLRPQEPLKPPAPSPDHVQPSKEHPPSRKQAEGHSHALKGRETQKGLSNQEDKSQGGEEPLLKKLSPPEPGENTPLEQITHQIAVEDGKNKETGAELSGSHPRAEARWSSAKEPSPGTACRDVGGTPLGHQETEVAAPASVQVAKEESLPAPAAGMTAAQDAPLAAHSAPGMEATAGVVLSGAQLLPPASRETEIKKADESAPQQKFPASTLGEESAKPVPMGLQGKEGEQTAAAPRQELAAPSGIFEGVTEVQPQVPLVLPSPERPQEMSLEEKMQHKNLISSLKNYLLLLLKMSDSSKDATKEETDPRDKEQPDAEKAMLPEVGIAGLSPGTSRRVLEKVQNNQLFQTAENLPLTPRTSRRITGMINKEFVTSKEILACRPVPPKRCTRIAPEAEGAPQLSVPAIVVGSTPAAGAGQPPNNISDLPPASPEKTSPGDPLAVLPCATPEELASGARRKIYLPKTKQVGEEEDATPESQGHVRSPTVSPRQSRKSTALLQTPALAPSPPTEQRSPTLTRKMATLEVPKLYEEPTGDISGDHEAPEDAKPEAQPAECKKANNPFKAPQVIRKIRAEQFSDASGNLKLWCQFFNILSDSKLMWYKDEIPVAEAQRSAGDEGQAALAVVQASQKDCGVYRCVISNEYGTDSTDFLLSPEVLSGFVLREDIEVGEEIEMTPMVFAKGLADAGYWGDKLFGRVVSEDVEVGAGFLRKACRARAIYGLEPVFESGCTCVIKVHNFIVFGTKNENSLIEKNYDITIQECKIQNSSREYCKIFAAEARAVPDFGAVPEIIPLYLIYRPANNIPYATMEEDLGGPCEQYCVTERGGSLAARGTSEIVLKCCTFQHWVYQWTNGNILVTDMEGVGWKMTNVRIATNLKGFQGLKESCFPSLLEQFAAIHQCNRYCSILGLKTLEPAKPKGSKSPSMGRKSAQSSPQLQKKGLASPQGTRKAAVSPKNSRRAAETGEALAASKPGSGESGRSGCPQ</sequence>
<dbReference type="InterPro" id="IPR003599">
    <property type="entry name" value="Ig_sub"/>
</dbReference>
<dbReference type="GO" id="GO:0005634">
    <property type="term" value="C:nucleus"/>
    <property type="evidence" value="ECO:0007669"/>
    <property type="project" value="TreeGrafter"/>
</dbReference>
<evidence type="ECO:0000313" key="14">
    <source>
        <dbReference type="EMBL" id="NWQ89980.1"/>
    </source>
</evidence>
<evidence type="ECO:0000256" key="2">
    <source>
        <dbReference type="ARBA" id="ARBA00012513"/>
    </source>
</evidence>
<dbReference type="InterPro" id="IPR007110">
    <property type="entry name" value="Ig-like_dom"/>
</dbReference>
<dbReference type="SMART" id="SM00409">
    <property type="entry name" value="IG"/>
    <property type="match status" value="2"/>
</dbReference>
<dbReference type="InterPro" id="IPR013783">
    <property type="entry name" value="Ig-like_fold"/>
</dbReference>
<dbReference type="PROSITE" id="PS51158">
    <property type="entry name" value="ALPHA_KINASE"/>
    <property type="match status" value="1"/>
</dbReference>
<feature type="region of interest" description="Disordered" evidence="11">
    <location>
        <begin position="444"/>
        <end position="724"/>
    </location>
</feature>
<dbReference type="EC" id="2.7.11.1" evidence="2"/>